<evidence type="ECO:0000259" key="2">
    <source>
        <dbReference type="Pfam" id="PF13454"/>
    </source>
</evidence>
<dbReference type="InterPro" id="IPR036188">
    <property type="entry name" value="FAD/NAD-bd_sf"/>
</dbReference>
<accession>A0AAE5W787</accession>
<dbReference type="RefSeq" id="WP_105965364.1">
    <property type="nucleotide sequence ID" value="NZ_CP046028.1"/>
</dbReference>
<protein>
    <submittedName>
        <fullName evidence="3">Pyridine nucleotide-disulfide oxidoreductase</fullName>
    </submittedName>
</protein>
<proteinExistence type="predicted"/>
<feature type="domain" description="FAD-dependent urate hydroxylase HpyO/Asp monooxygenase CreE-like FAD/NAD(P)-binding" evidence="2">
    <location>
        <begin position="4"/>
        <end position="159"/>
    </location>
</feature>
<name>A0AAE5W787_STACR</name>
<dbReference type="PANTHER" id="PTHR40254:SF1">
    <property type="entry name" value="BLR0577 PROTEIN"/>
    <property type="match status" value="1"/>
</dbReference>
<evidence type="ECO:0000313" key="4">
    <source>
        <dbReference type="Proteomes" id="UP000242704"/>
    </source>
</evidence>
<dbReference type="PANTHER" id="PTHR40254">
    <property type="entry name" value="BLR0577 PROTEIN"/>
    <property type="match status" value="1"/>
</dbReference>
<organism evidence="3 4">
    <name type="scientific">Staphylococcus chromogenes</name>
    <name type="common">Staphylococcus hyicus subsp. chromogenes</name>
    <dbReference type="NCBI Taxonomy" id="46126"/>
    <lineage>
        <taxon>Bacteria</taxon>
        <taxon>Bacillati</taxon>
        <taxon>Bacillota</taxon>
        <taxon>Bacilli</taxon>
        <taxon>Bacillales</taxon>
        <taxon>Staphylococcaceae</taxon>
        <taxon>Staphylococcus</taxon>
    </lineage>
</organism>
<dbReference type="Proteomes" id="UP000242704">
    <property type="component" value="Unassembled WGS sequence"/>
</dbReference>
<dbReference type="InterPro" id="IPR038732">
    <property type="entry name" value="HpyO/CreE_NAD-binding"/>
</dbReference>
<gene>
    <name evidence="3" type="ORF">BU653_10055</name>
</gene>
<feature type="compositionally biased region" description="Basic residues" evidence="1">
    <location>
        <begin position="521"/>
        <end position="542"/>
    </location>
</feature>
<sequence>MKVAIIGMGTAGVSVLRHLVKFKQFKQLEVDVYDNEVNMGQGKPFQDDSEDLLTNVPADMISLNQDNLNEFKEWYQSQNKFDYGDATYLPRFVFGHYMKGQLETFYNTFENINVITQEVTHMYIEEARNKILPQSINLCTGDDVSSCKKYDYVFLTIGTMSYNDPYQLKGTPNYIQSPYPANRTLDNVNDEDEIAIIGSGLASLDVIRYAVSHHQKKPIIVAGRSGKLPSVRGEMIDITLKHVTPENFDYLKRQNMGVVPLEEAIELFKKECEDYSIPLQKLLKRRKYDAVRDLNYDLNHPEDVGALQSLLETIKENMDWIWNSFSREDQERFMHKYQRYIVENSNPMPQETARLVIREIKLGHLQVLSGLENLRHYYGKFRLGFKNSEEEIKVDVVINATGSKKHLAQLDEDDKLLLDIADRQIVQAHPMGGIQIVPTSNEVVSPLYGTLKNMRAIGQMTNGVNYHRNGVPAIVQQAVRSVENLYETLDELQTLEKENIKADKKKKDAKDKKDSKNDKKEKKHKKDKKKKEKKKKNKKKKK</sequence>
<evidence type="ECO:0000313" key="3">
    <source>
        <dbReference type="EMBL" id="PTG11829.1"/>
    </source>
</evidence>
<dbReference type="SUPFAM" id="SSF51905">
    <property type="entry name" value="FAD/NAD(P)-binding domain"/>
    <property type="match status" value="2"/>
</dbReference>
<dbReference type="Pfam" id="PF13454">
    <property type="entry name" value="NAD_binding_9"/>
    <property type="match status" value="1"/>
</dbReference>
<dbReference type="AlphaFoldDB" id="A0AAE5W787"/>
<dbReference type="InterPro" id="IPR052189">
    <property type="entry name" value="L-asp_N-monooxygenase_NS-form"/>
</dbReference>
<comment type="caution">
    <text evidence="3">The sequence shown here is derived from an EMBL/GenBank/DDBJ whole genome shotgun (WGS) entry which is preliminary data.</text>
</comment>
<reference evidence="3 4" key="1">
    <citation type="journal article" date="2016" name="Front. Microbiol.">
        <title>Comprehensive Phylogenetic Analysis of Bovine Non-aureus Staphylococci Species Based on Whole-Genome Sequencing.</title>
        <authorList>
            <person name="Naushad S."/>
            <person name="Barkema H.W."/>
            <person name="Luby C."/>
            <person name="Condas L.A."/>
            <person name="Nobrega D.B."/>
            <person name="Carson D.A."/>
            <person name="De Buck J."/>
        </authorList>
    </citation>
    <scope>NUCLEOTIDE SEQUENCE [LARGE SCALE GENOMIC DNA]</scope>
    <source>
        <strain evidence="3 4">SNUC 505</strain>
    </source>
</reference>
<feature type="compositionally biased region" description="Basic and acidic residues" evidence="1">
    <location>
        <begin position="496"/>
        <end position="520"/>
    </location>
</feature>
<feature type="region of interest" description="Disordered" evidence="1">
    <location>
        <begin position="496"/>
        <end position="542"/>
    </location>
</feature>
<dbReference type="EMBL" id="PZBZ01000065">
    <property type="protein sequence ID" value="PTG11829.1"/>
    <property type="molecule type" value="Genomic_DNA"/>
</dbReference>
<evidence type="ECO:0000256" key="1">
    <source>
        <dbReference type="SAM" id="MobiDB-lite"/>
    </source>
</evidence>
<dbReference type="Gene3D" id="3.50.50.60">
    <property type="entry name" value="FAD/NAD(P)-binding domain"/>
    <property type="match status" value="1"/>
</dbReference>